<evidence type="ECO:0000313" key="1">
    <source>
        <dbReference type="EMBL" id="XCD07529.1"/>
    </source>
</evidence>
<dbReference type="EMBL" id="PP511791">
    <property type="protein sequence ID" value="XCD07529.1"/>
    <property type="molecule type" value="Genomic_DNA"/>
</dbReference>
<proteinExistence type="predicted"/>
<accession>A0AAU8B5L5</accession>
<reference evidence="1" key="1">
    <citation type="submission" date="2024-03" db="EMBL/GenBank/DDBJ databases">
        <title>Diverse circular DNA viruses in blood, oral, and fecal samples of captive lemurs.</title>
        <authorList>
            <person name="Paietta E.N."/>
            <person name="Kraberger S."/>
            <person name="Lund M.C."/>
            <person name="Custer J.M."/>
            <person name="Vargas K.M."/>
            <person name="Ehmke E.E."/>
            <person name="Yoder A.D."/>
            <person name="Varsani A."/>
        </authorList>
    </citation>
    <scope>NUCLEOTIDE SEQUENCE</scope>
    <source>
        <strain evidence="1">Duke_28FS_1</strain>
    </source>
</reference>
<organism evidence="1">
    <name type="scientific">Dulem virus 39</name>
    <dbReference type="NCBI Taxonomy" id="3145757"/>
    <lineage>
        <taxon>Viruses</taxon>
        <taxon>Duplodnaviria</taxon>
        <taxon>Heunggongvirae</taxon>
        <taxon>Uroviricota</taxon>
        <taxon>Caudoviricetes</taxon>
    </lineage>
</organism>
<sequence>MEEELIVNANGIEIFDNDFEIAIAEACAKFGIDDLVKEGQTRWKAVMHFVGKRVFPDTRVLKDKNTIWLEGNSIPTNNNRYDYNILNILCDYYINLSRQYNKLISTVAFSEFVNIDTRVLEGWKDTEPSTTSFRIWKKLQGNREDSLKDKAVDSGNVMGVFQVGRREYQWDMPGVREEPTNKKALSAAELPKLSVGCGRSDGLPDNLVVNP</sequence>
<name>A0AAU8B5L5_9CAUD</name>
<protein>
    <submittedName>
        <fullName evidence="1">Uncharacterized protein</fullName>
    </submittedName>
</protein>